<name>A0ABQ5NIF8_9BACI</name>
<feature type="domain" description="NERD" evidence="1">
    <location>
        <begin position="32"/>
        <end position="149"/>
    </location>
</feature>
<gene>
    <name evidence="2" type="ORF">LYSBPC_11820</name>
</gene>
<dbReference type="Pfam" id="PF08378">
    <property type="entry name" value="NERD"/>
    <property type="match status" value="1"/>
</dbReference>
<keyword evidence="3" id="KW-1185">Reference proteome</keyword>
<dbReference type="EMBL" id="BRZA01000001">
    <property type="protein sequence ID" value="GLC88055.1"/>
    <property type="molecule type" value="Genomic_DNA"/>
</dbReference>
<organism evidence="2 3">
    <name type="scientific">Lysinibacillus piscis</name>
    <dbReference type="NCBI Taxonomy" id="2518931"/>
    <lineage>
        <taxon>Bacteria</taxon>
        <taxon>Bacillati</taxon>
        <taxon>Bacillota</taxon>
        <taxon>Bacilli</taxon>
        <taxon>Bacillales</taxon>
        <taxon>Bacillaceae</taxon>
        <taxon>Lysinibacillus</taxon>
    </lineage>
</organism>
<proteinExistence type="predicted"/>
<dbReference type="InterPro" id="IPR011528">
    <property type="entry name" value="NERD"/>
</dbReference>
<protein>
    <recommendedName>
        <fullName evidence="1">NERD domain-containing protein</fullName>
    </recommendedName>
</protein>
<reference evidence="2" key="1">
    <citation type="submission" date="2022-08" db="EMBL/GenBank/DDBJ databases">
        <title>Draft genome sequence of Lysinibacillus sp. strain KH24.</title>
        <authorList>
            <person name="Kanbe H."/>
            <person name="Itoh H."/>
        </authorList>
    </citation>
    <scope>NUCLEOTIDE SEQUENCE</scope>
    <source>
        <strain evidence="2">KH24</strain>
    </source>
</reference>
<evidence type="ECO:0000313" key="3">
    <source>
        <dbReference type="Proteomes" id="UP001065593"/>
    </source>
</evidence>
<evidence type="ECO:0000259" key="1">
    <source>
        <dbReference type="PROSITE" id="PS50965"/>
    </source>
</evidence>
<dbReference type="PROSITE" id="PS50965">
    <property type="entry name" value="NERD"/>
    <property type="match status" value="1"/>
</dbReference>
<sequence>MKYRQLEAILRRVDEHYADYPHFVKQYALTTAGIAGEEEVFYFLQELTIPHQLLRNFCLVDYTGHRHEIDFIVIFSSFIICLEVKNITGQLDFNVETSQLLRTRSDGMIERFSNPVEQLVRHTRFLSTLFPHVPIVGAVVIANRRAIIGNHDSHIPIFHADYIHSFIEKNLNQYTKPILDIAVFHKQLTALHSPISKPFSFTLAHLKSGVFCAKCSVKMKFIQGKFVCSQCHHQDKLAHFQALHDFRLLVSSKITNQQFCQLCDITSRYAAKRLLKFLPVVQQGRATYYEIPEQILTMTSYEGCISPD</sequence>
<dbReference type="RefSeq" id="WP_264987768.1">
    <property type="nucleotide sequence ID" value="NZ_BRZA01000001.1"/>
</dbReference>
<accession>A0ABQ5NIF8</accession>
<dbReference type="Proteomes" id="UP001065593">
    <property type="component" value="Unassembled WGS sequence"/>
</dbReference>
<comment type="caution">
    <text evidence="2">The sequence shown here is derived from an EMBL/GenBank/DDBJ whole genome shotgun (WGS) entry which is preliminary data.</text>
</comment>
<evidence type="ECO:0000313" key="2">
    <source>
        <dbReference type="EMBL" id="GLC88055.1"/>
    </source>
</evidence>